<dbReference type="HAMAP" id="MF_00221">
    <property type="entry name" value="NRAMP"/>
    <property type="match status" value="1"/>
</dbReference>
<feature type="transmembrane region" description="Helical" evidence="7">
    <location>
        <begin position="129"/>
        <end position="151"/>
    </location>
</feature>
<evidence type="ECO:0000256" key="1">
    <source>
        <dbReference type="ARBA" id="ARBA00004141"/>
    </source>
</evidence>
<accession>A0A9W7ZSV2</accession>
<dbReference type="Pfam" id="PF01566">
    <property type="entry name" value="Nramp"/>
    <property type="match status" value="1"/>
</dbReference>
<dbReference type="OrthoDB" id="409173at2759"/>
<dbReference type="EMBL" id="JANBPT010000809">
    <property type="protein sequence ID" value="KAJ1912704.1"/>
    <property type="molecule type" value="Genomic_DNA"/>
</dbReference>
<comment type="subcellular location">
    <subcellularLocation>
        <location evidence="1">Membrane</location>
        <topology evidence="1">Multi-pass membrane protein</topology>
    </subcellularLocation>
</comment>
<feature type="transmembrane region" description="Helical" evidence="7">
    <location>
        <begin position="172"/>
        <end position="196"/>
    </location>
</feature>
<feature type="transmembrane region" description="Helical" evidence="7">
    <location>
        <begin position="271"/>
        <end position="295"/>
    </location>
</feature>
<dbReference type="PANTHER" id="PTHR11706:SF33">
    <property type="entry name" value="NATURAL RESISTANCE-ASSOCIATED MACROPHAGE PROTEIN 2"/>
    <property type="match status" value="1"/>
</dbReference>
<evidence type="ECO:0000256" key="3">
    <source>
        <dbReference type="ARBA" id="ARBA00022692"/>
    </source>
</evidence>
<organism evidence="8 9">
    <name type="scientific">Tieghemiomyces parasiticus</name>
    <dbReference type="NCBI Taxonomy" id="78921"/>
    <lineage>
        <taxon>Eukaryota</taxon>
        <taxon>Fungi</taxon>
        <taxon>Fungi incertae sedis</taxon>
        <taxon>Zoopagomycota</taxon>
        <taxon>Kickxellomycotina</taxon>
        <taxon>Dimargaritomycetes</taxon>
        <taxon>Dimargaritales</taxon>
        <taxon>Dimargaritaceae</taxon>
        <taxon>Tieghemiomyces</taxon>
    </lineage>
</organism>
<evidence type="ECO:0000313" key="8">
    <source>
        <dbReference type="EMBL" id="KAJ1912704.1"/>
    </source>
</evidence>
<comment type="caution">
    <text evidence="8">The sequence shown here is derived from an EMBL/GenBank/DDBJ whole genome shotgun (WGS) entry which is preliminary data.</text>
</comment>
<evidence type="ECO:0000256" key="7">
    <source>
        <dbReference type="SAM" id="Phobius"/>
    </source>
</evidence>
<feature type="transmembrane region" description="Helical" evidence="7">
    <location>
        <begin position="479"/>
        <end position="500"/>
    </location>
</feature>
<keyword evidence="4 7" id="KW-1133">Transmembrane helix</keyword>
<dbReference type="NCBIfam" id="TIGR01197">
    <property type="entry name" value="nramp"/>
    <property type="match status" value="1"/>
</dbReference>
<evidence type="ECO:0000256" key="2">
    <source>
        <dbReference type="ARBA" id="ARBA00022448"/>
    </source>
</evidence>
<feature type="transmembrane region" description="Helical" evidence="7">
    <location>
        <begin position="512"/>
        <end position="535"/>
    </location>
</feature>
<proteinExistence type="inferred from homology"/>
<feature type="transmembrane region" description="Helical" evidence="7">
    <location>
        <begin position="228"/>
        <end position="251"/>
    </location>
</feature>
<dbReference type="InterPro" id="IPR001046">
    <property type="entry name" value="NRAMP_fam"/>
</dbReference>
<dbReference type="GO" id="GO:0034755">
    <property type="term" value="P:iron ion transmembrane transport"/>
    <property type="evidence" value="ECO:0007669"/>
    <property type="project" value="TreeGrafter"/>
</dbReference>
<evidence type="ECO:0000256" key="5">
    <source>
        <dbReference type="ARBA" id="ARBA00023136"/>
    </source>
</evidence>
<feature type="region of interest" description="Disordered" evidence="6">
    <location>
        <begin position="14"/>
        <end position="64"/>
    </location>
</feature>
<sequence>MGYLTYLRTRLTFQHSPSAPNTPSTPPPSDMHFGSDAAKGRYRSLAGPAEPSPEPALPTPSPAPTIPAGRDWSEYAVDEVDPGAYQSTFSWRKLWRYAGPGWLMAVAYLDPGNLESDLQSGAVAGYGLIWLLLWSHVVGFVIQCLAAKLGVVTGRHLAEHANAGYPRLASRLLWFVAEIAIIGSDIQEIIGTAVALRILLNLPLWAGVLITAVDSFLFLLLQARGVRWLEAFFVALIATMAGCFWVEMFLSHPPVLSVLRGLAVPGVPAGSVTQAVGMVGAVIMPHNIFLHSALVMSRKIDRSPAAAHGGIREANFYFRIESAVALALSFLINMAIMVVFARVFYDPTQPDRALPGLYDAADVLQRALGSRGARYLWAVGLLAAGQTSTMTGTMAGQYVMEGFWQWRVRPWQRVAITRSIALVPSLAVALLATGRFDSVGEILNVLQSIQLPFALVPVLKFTSHPHVVGVFANGRFVRLVAGALTLVVLGFNAFLLVDFTGGLADAAGTPPAVAYVVLGVSAIPYLAFIGFLAWYPIDRRLSKRDPSTASVSPSDSPKLTPQSDVE</sequence>
<dbReference type="PRINTS" id="PR00447">
    <property type="entry name" value="NATRESASSCMP"/>
</dbReference>
<evidence type="ECO:0000256" key="4">
    <source>
        <dbReference type="ARBA" id="ARBA00022989"/>
    </source>
</evidence>
<protein>
    <submittedName>
        <fullName evidence="8">Uncharacterized protein</fullName>
    </submittedName>
</protein>
<dbReference type="GO" id="GO:0005384">
    <property type="term" value="F:manganese ion transmembrane transporter activity"/>
    <property type="evidence" value="ECO:0007669"/>
    <property type="project" value="TreeGrafter"/>
</dbReference>
<keyword evidence="2" id="KW-0813">Transport</keyword>
<dbReference type="Proteomes" id="UP001150569">
    <property type="component" value="Unassembled WGS sequence"/>
</dbReference>
<dbReference type="GO" id="GO:0015086">
    <property type="term" value="F:cadmium ion transmembrane transporter activity"/>
    <property type="evidence" value="ECO:0007669"/>
    <property type="project" value="TreeGrafter"/>
</dbReference>
<evidence type="ECO:0000256" key="6">
    <source>
        <dbReference type="SAM" id="MobiDB-lite"/>
    </source>
</evidence>
<feature type="compositionally biased region" description="Polar residues" evidence="6">
    <location>
        <begin position="547"/>
        <end position="566"/>
    </location>
</feature>
<feature type="region of interest" description="Disordered" evidence="6">
    <location>
        <begin position="544"/>
        <end position="566"/>
    </location>
</feature>
<gene>
    <name evidence="8" type="ORF">IWQ60_009547</name>
</gene>
<feature type="transmembrane region" description="Helical" evidence="7">
    <location>
        <begin position="316"/>
        <end position="345"/>
    </location>
</feature>
<dbReference type="AlphaFoldDB" id="A0A9W7ZSV2"/>
<evidence type="ECO:0000313" key="9">
    <source>
        <dbReference type="Proteomes" id="UP001150569"/>
    </source>
</evidence>
<keyword evidence="5 7" id="KW-0472">Membrane</keyword>
<reference evidence="8" key="1">
    <citation type="submission" date="2022-07" db="EMBL/GenBank/DDBJ databases">
        <title>Phylogenomic reconstructions and comparative analyses of Kickxellomycotina fungi.</title>
        <authorList>
            <person name="Reynolds N.K."/>
            <person name="Stajich J.E."/>
            <person name="Barry K."/>
            <person name="Grigoriev I.V."/>
            <person name="Crous P."/>
            <person name="Smith M.E."/>
        </authorList>
    </citation>
    <scope>NUCLEOTIDE SEQUENCE</scope>
    <source>
        <strain evidence="8">RSA 861</strain>
    </source>
</reference>
<dbReference type="GO" id="GO:0005886">
    <property type="term" value="C:plasma membrane"/>
    <property type="evidence" value="ECO:0007669"/>
    <property type="project" value="TreeGrafter"/>
</dbReference>
<keyword evidence="9" id="KW-1185">Reference proteome</keyword>
<feature type="transmembrane region" description="Helical" evidence="7">
    <location>
        <begin position="375"/>
        <end position="395"/>
    </location>
</feature>
<feature type="transmembrane region" description="Helical" evidence="7">
    <location>
        <begin position="202"/>
        <end position="221"/>
    </location>
</feature>
<name>A0A9W7ZSV2_9FUNG</name>
<dbReference type="PANTHER" id="PTHR11706">
    <property type="entry name" value="SOLUTE CARRIER PROTEIN FAMILY 11 MEMBER"/>
    <property type="match status" value="1"/>
</dbReference>
<feature type="compositionally biased region" description="Pro residues" evidence="6">
    <location>
        <begin position="50"/>
        <end position="64"/>
    </location>
</feature>
<dbReference type="NCBIfam" id="NF037982">
    <property type="entry name" value="Nramp_1"/>
    <property type="match status" value="1"/>
</dbReference>
<keyword evidence="3 7" id="KW-0812">Transmembrane</keyword>